<evidence type="ECO:0000313" key="3">
    <source>
        <dbReference type="EMBL" id="CAD8090974.1"/>
    </source>
</evidence>
<name>A0A8S1NV39_PARPR</name>
<feature type="region of interest" description="Disordered" evidence="2">
    <location>
        <begin position="55"/>
        <end position="77"/>
    </location>
</feature>
<evidence type="ECO:0000256" key="2">
    <source>
        <dbReference type="SAM" id="MobiDB-lite"/>
    </source>
</evidence>
<dbReference type="AlphaFoldDB" id="A0A8S1NV39"/>
<gene>
    <name evidence="3" type="ORF">PPRIM_AZ9-3.1.T0870067</name>
</gene>
<keyword evidence="1" id="KW-0175">Coiled coil</keyword>
<proteinExistence type="predicted"/>
<feature type="compositionally biased region" description="Low complexity" evidence="2">
    <location>
        <begin position="63"/>
        <end position="72"/>
    </location>
</feature>
<organism evidence="3 4">
    <name type="scientific">Paramecium primaurelia</name>
    <dbReference type="NCBI Taxonomy" id="5886"/>
    <lineage>
        <taxon>Eukaryota</taxon>
        <taxon>Sar</taxon>
        <taxon>Alveolata</taxon>
        <taxon>Ciliophora</taxon>
        <taxon>Intramacronucleata</taxon>
        <taxon>Oligohymenophorea</taxon>
        <taxon>Peniculida</taxon>
        <taxon>Parameciidae</taxon>
        <taxon>Paramecium</taxon>
    </lineage>
</organism>
<protein>
    <submittedName>
        <fullName evidence="3">Uncharacterized protein</fullName>
    </submittedName>
</protein>
<dbReference type="Proteomes" id="UP000688137">
    <property type="component" value="Unassembled WGS sequence"/>
</dbReference>
<feature type="region of interest" description="Disordered" evidence="2">
    <location>
        <begin position="223"/>
        <end position="244"/>
    </location>
</feature>
<comment type="caution">
    <text evidence="3">The sequence shown here is derived from an EMBL/GenBank/DDBJ whole genome shotgun (WGS) entry which is preliminary data.</text>
</comment>
<dbReference type="EMBL" id="CAJJDM010000090">
    <property type="protein sequence ID" value="CAD8090974.1"/>
    <property type="molecule type" value="Genomic_DNA"/>
</dbReference>
<keyword evidence="4" id="KW-1185">Reference proteome</keyword>
<accession>A0A8S1NV39</accession>
<sequence length="262" mass="30952">MSSNIYLTQTQIHELFKICEFKTTDVKKLEIPSFREVEQSTHLPEFQQEICPFSSDSKKEDNYTTNPTNNTNRHPSQDSIFEIKDDTVRISKLEYENLKRDALCYQTLVKQNKELKTNKQIIIQLNQQKSQLSIVQENNKKMQRHIYELLQNIKSIENENQKYQDDILQLRLQIQDQLKIIQQGKIDQERIKISIIQKDEAYIKLKDNYDKLVKDLERSKNSKSVQRGTYLSNNPSNPSLKGLTKINHKNYCNQSLIIEKQS</sequence>
<evidence type="ECO:0000313" key="4">
    <source>
        <dbReference type="Proteomes" id="UP000688137"/>
    </source>
</evidence>
<evidence type="ECO:0000256" key="1">
    <source>
        <dbReference type="SAM" id="Coils"/>
    </source>
</evidence>
<reference evidence="3" key="1">
    <citation type="submission" date="2021-01" db="EMBL/GenBank/DDBJ databases">
        <authorList>
            <consortium name="Genoscope - CEA"/>
            <person name="William W."/>
        </authorList>
    </citation>
    <scope>NUCLEOTIDE SEQUENCE</scope>
</reference>
<dbReference type="OMA" id="RDALCYQ"/>
<feature type="coiled-coil region" evidence="1">
    <location>
        <begin position="125"/>
        <end position="173"/>
    </location>
</feature>
<feature type="compositionally biased region" description="Polar residues" evidence="2">
    <location>
        <begin position="223"/>
        <end position="239"/>
    </location>
</feature>